<evidence type="ECO:0000313" key="1">
    <source>
        <dbReference type="EMBL" id="MFL9880695.1"/>
    </source>
</evidence>
<organism evidence="1 2">
    <name type="scientific">Herbaspirillum rhizosphaerae</name>
    <dbReference type="NCBI Taxonomy" id="346179"/>
    <lineage>
        <taxon>Bacteria</taxon>
        <taxon>Pseudomonadati</taxon>
        <taxon>Pseudomonadota</taxon>
        <taxon>Betaproteobacteria</taxon>
        <taxon>Burkholderiales</taxon>
        <taxon>Oxalobacteraceae</taxon>
        <taxon>Herbaspirillum</taxon>
    </lineage>
</organism>
<comment type="caution">
    <text evidence="1">The sequence shown here is derived from an EMBL/GenBank/DDBJ whole genome shotgun (WGS) entry which is preliminary data.</text>
</comment>
<proteinExistence type="predicted"/>
<dbReference type="EMBL" id="JAQQFR010000014">
    <property type="protein sequence ID" value="MFL9880695.1"/>
    <property type="molecule type" value="Genomic_DNA"/>
</dbReference>
<name>A0ABW8ZDV9_9BURK</name>
<sequence>MALADDMKLVQYEQKRIAFEKAFFLIAKINELIGRSTNGSVTAEDLLTITTQFTTASAGIQLYGSPQAIRVVQTYCMQGIEALMTIMFDSQKVAHLKLSSETEKAPDVKAKLTKEHVEEMIERMAAVSQQLFQISRETTEVLLTIRAELEIETKSDEIVQGAEMLAKQGKDFIDRTIATLRLIIVENDQATQSSSSKTVRNFW</sequence>
<dbReference type="RefSeq" id="WP_408169711.1">
    <property type="nucleotide sequence ID" value="NZ_JAQQFR010000014.1"/>
</dbReference>
<gene>
    <name evidence="1" type="ORF">PQR63_20020</name>
</gene>
<evidence type="ECO:0000313" key="2">
    <source>
        <dbReference type="Proteomes" id="UP001629214"/>
    </source>
</evidence>
<protein>
    <submittedName>
        <fullName evidence="1">Uncharacterized protein</fullName>
    </submittedName>
</protein>
<reference evidence="1 2" key="1">
    <citation type="journal article" date="2024" name="Chem. Sci.">
        <title>Discovery of megapolipeptins by genome mining of a Burkholderiales bacteria collection.</title>
        <authorList>
            <person name="Paulo B.S."/>
            <person name="Recchia M.J.J."/>
            <person name="Lee S."/>
            <person name="Fergusson C.H."/>
            <person name="Romanowski S.B."/>
            <person name="Hernandez A."/>
            <person name="Krull N."/>
            <person name="Liu D.Y."/>
            <person name="Cavanagh H."/>
            <person name="Bos A."/>
            <person name="Gray C.A."/>
            <person name="Murphy B.T."/>
            <person name="Linington R.G."/>
            <person name="Eustaquio A.S."/>
        </authorList>
    </citation>
    <scope>NUCLEOTIDE SEQUENCE [LARGE SCALE GENOMIC DNA]</scope>
    <source>
        <strain evidence="1 2">RL21-008-BIB-B</strain>
    </source>
</reference>
<dbReference type="Proteomes" id="UP001629214">
    <property type="component" value="Unassembled WGS sequence"/>
</dbReference>
<keyword evidence="2" id="KW-1185">Reference proteome</keyword>
<accession>A0ABW8ZDV9</accession>